<organism evidence="1 2">
    <name type="scientific">Drosophila willistoni</name>
    <name type="common">Fruit fly</name>
    <dbReference type="NCBI Taxonomy" id="7260"/>
    <lineage>
        <taxon>Eukaryota</taxon>
        <taxon>Metazoa</taxon>
        <taxon>Ecdysozoa</taxon>
        <taxon>Arthropoda</taxon>
        <taxon>Hexapoda</taxon>
        <taxon>Insecta</taxon>
        <taxon>Pterygota</taxon>
        <taxon>Neoptera</taxon>
        <taxon>Endopterygota</taxon>
        <taxon>Diptera</taxon>
        <taxon>Brachycera</taxon>
        <taxon>Muscomorpha</taxon>
        <taxon>Ephydroidea</taxon>
        <taxon>Drosophilidae</taxon>
        <taxon>Drosophila</taxon>
        <taxon>Sophophora</taxon>
    </lineage>
</organism>
<dbReference type="AlphaFoldDB" id="B4MYA8"/>
<evidence type="ECO:0000313" key="1">
    <source>
        <dbReference type="EMBL" id="EDW77097.2"/>
    </source>
</evidence>
<reference evidence="1 2" key="1">
    <citation type="journal article" date="2007" name="Nature">
        <title>Evolution of genes and genomes on the Drosophila phylogeny.</title>
        <authorList>
            <consortium name="Drosophila 12 Genomes Consortium"/>
            <person name="Clark A.G."/>
            <person name="Eisen M.B."/>
            <person name="Smith D.R."/>
            <person name="Bergman C.M."/>
            <person name="Oliver B."/>
            <person name="Markow T.A."/>
            <person name="Kaufman T.C."/>
            <person name="Kellis M."/>
            <person name="Gelbart W."/>
            <person name="Iyer V.N."/>
            <person name="Pollard D.A."/>
            <person name="Sackton T.B."/>
            <person name="Larracuente A.M."/>
            <person name="Singh N.D."/>
            <person name="Abad J.P."/>
            <person name="Abt D.N."/>
            <person name="Adryan B."/>
            <person name="Aguade M."/>
            <person name="Akashi H."/>
            <person name="Anderson W.W."/>
            <person name="Aquadro C.F."/>
            <person name="Ardell D.H."/>
            <person name="Arguello R."/>
            <person name="Artieri C.G."/>
            <person name="Barbash D.A."/>
            <person name="Barker D."/>
            <person name="Barsanti P."/>
            <person name="Batterham P."/>
            <person name="Batzoglou S."/>
            <person name="Begun D."/>
            <person name="Bhutkar A."/>
            <person name="Blanco E."/>
            <person name="Bosak S.A."/>
            <person name="Bradley R.K."/>
            <person name="Brand A.D."/>
            <person name="Brent M.R."/>
            <person name="Brooks A.N."/>
            <person name="Brown R.H."/>
            <person name="Butlin R.K."/>
            <person name="Caggese C."/>
            <person name="Calvi B.R."/>
            <person name="Bernardo de Carvalho A."/>
            <person name="Caspi A."/>
            <person name="Castrezana S."/>
            <person name="Celniker S.E."/>
            <person name="Chang J.L."/>
            <person name="Chapple C."/>
            <person name="Chatterji S."/>
            <person name="Chinwalla A."/>
            <person name="Civetta A."/>
            <person name="Clifton S.W."/>
            <person name="Comeron J.M."/>
            <person name="Costello J.C."/>
            <person name="Coyne J.A."/>
            <person name="Daub J."/>
            <person name="David R.G."/>
            <person name="Delcher A.L."/>
            <person name="Delehaunty K."/>
            <person name="Do C.B."/>
            <person name="Ebling H."/>
            <person name="Edwards K."/>
            <person name="Eickbush T."/>
            <person name="Evans J.D."/>
            <person name="Filipski A."/>
            <person name="Findeiss S."/>
            <person name="Freyhult E."/>
            <person name="Fulton L."/>
            <person name="Fulton R."/>
            <person name="Garcia A.C."/>
            <person name="Gardiner A."/>
            <person name="Garfield D.A."/>
            <person name="Garvin B.E."/>
            <person name="Gibson G."/>
            <person name="Gilbert D."/>
            <person name="Gnerre S."/>
            <person name="Godfrey J."/>
            <person name="Good R."/>
            <person name="Gotea V."/>
            <person name="Gravely B."/>
            <person name="Greenberg A.J."/>
            <person name="Griffiths-Jones S."/>
            <person name="Gross S."/>
            <person name="Guigo R."/>
            <person name="Gustafson E.A."/>
            <person name="Haerty W."/>
            <person name="Hahn M.W."/>
            <person name="Halligan D.L."/>
            <person name="Halpern A.L."/>
            <person name="Halter G.M."/>
            <person name="Han M.V."/>
            <person name="Heger A."/>
            <person name="Hillier L."/>
            <person name="Hinrichs A.S."/>
            <person name="Holmes I."/>
            <person name="Hoskins R.A."/>
            <person name="Hubisz M.J."/>
            <person name="Hultmark D."/>
            <person name="Huntley M.A."/>
            <person name="Jaffe D.B."/>
            <person name="Jagadeeshan S."/>
            <person name="Jeck W.R."/>
            <person name="Johnson J."/>
            <person name="Jones C.D."/>
            <person name="Jordan W.C."/>
            <person name="Karpen G.H."/>
            <person name="Kataoka E."/>
            <person name="Keightley P.D."/>
            <person name="Kheradpour P."/>
            <person name="Kirkness E.F."/>
            <person name="Koerich L.B."/>
            <person name="Kristiansen K."/>
            <person name="Kudrna D."/>
            <person name="Kulathinal R.J."/>
            <person name="Kumar S."/>
            <person name="Kwok R."/>
            <person name="Lander E."/>
            <person name="Langley C.H."/>
            <person name="Lapoint R."/>
            <person name="Lazzaro B.P."/>
            <person name="Lee S.J."/>
            <person name="Levesque L."/>
            <person name="Li R."/>
            <person name="Lin C.F."/>
            <person name="Lin M.F."/>
            <person name="Lindblad-Toh K."/>
            <person name="Llopart A."/>
            <person name="Long M."/>
            <person name="Low L."/>
            <person name="Lozovsky E."/>
            <person name="Lu J."/>
            <person name="Luo M."/>
            <person name="Machado C.A."/>
            <person name="Makalowski W."/>
            <person name="Marzo M."/>
            <person name="Matsuda M."/>
            <person name="Matzkin L."/>
            <person name="McAllister B."/>
            <person name="McBride C.S."/>
            <person name="McKernan B."/>
            <person name="McKernan K."/>
            <person name="Mendez-Lago M."/>
            <person name="Minx P."/>
            <person name="Mollenhauer M.U."/>
            <person name="Montooth K."/>
            <person name="Mount S.M."/>
            <person name="Mu X."/>
            <person name="Myers E."/>
            <person name="Negre B."/>
            <person name="Newfeld S."/>
            <person name="Nielsen R."/>
            <person name="Noor M.A."/>
            <person name="O'Grady P."/>
            <person name="Pachter L."/>
            <person name="Papaceit M."/>
            <person name="Parisi M.J."/>
            <person name="Parisi M."/>
            <person name="Parts L."/>
            <person name="Pedersen J.S."/>
            <person name="Pesole G."/>
            <person name="Phillippy A.M."/>
            <person name="Ponting C.P."/>
            <person name="Pop M."/>
            <person name="Porcelli D."/>
            <person name="Powell J.R."/>
            <person name="Prohaska S."/>
            <person name="Pruitt K."/>
            <person name="Puig M."/>
            <person name="Quesneville H."/>
            <person name="Ram K.R."/>
            <person name="Rand D."/>
            <person name="Rasmussen M.D."/>
            <person name="Reed L.K."/>
            <person name="Reenan R."/>
            <person name="Reily A."/>
            <person name="Remington K.A."/>
            <person name="Rieger T.T."/>
            <person name="Ritchie M.G."/>
            <person name="Robin C."/>
            <person name="Rogers Y.H."/>
            <person name="Rohde C."/>
            <person name="Rozas J."/>
            <person name="Rubenfield M.J."/>
            <person name="Ruiz A."/>
            <person name="Russo S."/>
            <person name="Salzberg S.L."/>
            <person name="Sanchez-Gracia A."/>
            <person name="Saranga D.J."/>
            <person name="Sato H."/>
            <person name="Schaeffer S.W."/>
            <person name="Schatz M.C."/>
            <person name="Schlenke T."/>
            <person name="Schwartz R."/>
            <person name="Segarra C."/>
            <person name="Singh R.S."/>
            <person name="Sirot L."/>
            <person name="Sirota M."/>
            <person name="Sisneros N.B."/>
            <person name="Smith C.D."/>
            <person name="Smith T.F."/>
            <person name="Spieth J."/>
            <person name="Stage D.E."/>
            <person name="Stark A."/>
            <person name="Stephan W."/>
            <person name="Strausberg R.L."/>
            <person name="Strempel S."/>
            <person name="Sturgill D."/>
            <person name="Sutton G."/>
            <person name="Sutton G.G."/>
            <person name="Tao W."/>
            <person name="Teichmann S."/>
            <person name="Tobari Y.N."/>
            <person name="Tomimura Y."/>
            <person name="Tsolas J.M."/>
            <person name="Valente V.L."/>
            <person name="Venter E."/>
            <person name="Venter J.C."/>
            <person name="Vicario S."/>
            <person name="Vieira F.G."/>
            <person name="Vilella A.J."/>
            <person name="Villasante A."/>
            <person name="Walenz B."/>
            <person name="Wang J."/>
            <person name="Wasserman M."/>
            <person name="Watts T."/>
            <person name="Wilson D."/>
            <person name="Wilson R.K."/>
            <person name="Wing R.A."/>
            <person name="Wolfner M.F."/>
            <person name="Wong A."/>
            <person name="Wong G.K."/>
            <person name="Wu C.I."/>
            <person name="Wu G."/>
            <person name="Yamamoto D."/>
            <person name="Yang H.P."/>
            <person name="Yang S.P."/>
            <person name="Yorke J.A."/>
            <person name="Yoshida K."/>
            <person name="Zdobnov E."/>
            <person name="Zhang P."/>
            <person name="Zhang Y."/>
            <person name="Zimin A.V."/>
            <person name="Baldwin J."/>
            <person name="Abdouelleil A."/>
            <person name="Abdulkadir J."/>
            <person name="Abebe A."/>
            <person name="Abera B."/>
            <person name="Abreu J."/>
            <person name="Acer S.C."/>
            <person name="Aftuck L."/>
            <person name="Alexander A."/>
            <person name="An P."/>
            <person name="Anderson E."/>
            <person name="Anderson S."/>
            <person name="Arachi H."/>
            <person name="Azer M."/>
            <person name="Bachantsang P."/>
            <person name="Barry A."/>
            <person name="Bayul T."/>
            <person name="Berlin A."/>
            <person name="Bessette D."/>
            <person name="Bloom T."/>
            <person name="Blye J."/>
            <person name="Boguslavskiy L."/>
            <person name="Bonnet C."/>
            <person name="Boukhgalter B."/>
            <person name="Bourzgui I."/>
            <person name="Brown A."/>
            <person name="Cahill P."/>
            <person name="Channer S."/>
            <person name="Cheshatsang Y."/>
            <person name="Chuda L."/>
            <person name="Citroen M."/>
            <person name="Collymore A."/>
            <person name="Cooke P."/>
            <person name="Costello M."/>
            <person name="D'Aco K."/>
            <person name="Daza R."/>
            <person name="De Haan G."/>
            <person name="DeGray S."/>
            <person name="DeMaso C."/>
            <person name="Dhargay N."/>
            <person name="Dooley K."/>
            <person name="Dooley E."/>
            <person name="Doricent M."/>
            <person name="Dorje P."/>
            <person name="Dorjee K."/>
            <person name="Dupes A."/>
            <person name="Elong R."/>
            <person name="Falk J."/>
            <person name="Farina A."/>
            <person name="Faro S."/>
            <person name="Ferguson D."/>
            <person name="Fisher S."/>
            <person name="Foley C.D."/>
            <person name="Franke A."/>
            <person name="Friedrich D."/>
            <person name="Gadbois L."/>
            <person name="Gearin G."/>
            <person name="Gearin C.R."/>
            <person name="Giannoukos G."/>
            <person name="Goode T."/>
            <person name="Graham J."/>
            <person name="Grandbois E."/>
            <person name="Grewal S."/>
            <person name="Gyaltsen K."/>
            <person name="Hafez N."/>
            <person name="Hagos B."/>
            <person name="Hall J."/>
            <person name="Henson C."/>
            <person name="Hollinger A."/>
            <person name="Honan T."/>
            <person name="Huard M.D."/>
            <person name="Hughes L."/>
            <person name="Hurhula B."/>
            <person name="Husby M.E."/>
            <person name="Kamat A."/>
            <person name="Kanga B."/>
            <person name="Kashin S."/>
            <person name="Khazanovich D."/>
            <person name="Kisner P."/>
            <person name="Lance K."/>
            <person name="Lara M."/>
            <person name="Lee W."/>
            <person name="Lennon N."/>
            <person name="Letendre F."/>
            <person name="LeVine R."/>
            <person name="Lipovsky A."/>
            <person name="Liu X."/>
            <person name="Liu J."/>
            <person name="Liu S."/>
            <person name="Lokyitsang T."/>
            <person name="Lokyitsang Y."/>
            <person name="Lubonja R."/>
            <person name="Lui A."/>
            <person name="MacDonald P."/>
            <person name="Magnisalis V."/>
            <person name="Maru K."/>
            <person name="Matthews C."/>
            <person name="McCusker W."/>
            <person name="McDonough S."/>
            <person name="Mehta T."/>
            <person name="Meldrim J."/>
            <person name="Meneus L."/>
            <person name="Mihai O."/>
            <person name="Mihalev A."/>
            <person name="Mihova T."/>
            <person name="Mittelman R."/>
            <person name="Mlenga V."/>
            <person name="Montmayeur A."/>
            <person name="Mulrain L."/>
            <person name="Navidi A."/>
            <person name="Naylor J."/>
            <person name="Negash T."/>
            <person name="Nguyen T."/>
            <person name="Nguyen N."/>
            <person name="Nicol R."/>
            <person name="Norbu C."/>
            <person name="Norbu N."/>
            <person name="Novod N."/>
            <person name="O'Neill B."/>
            <person name="Osman S."/>
            <person name="Markiewicz E."/>
            <person name="Oyono O.L."/>
            <person name="Patti C."/>
            <person name="Phunkhang P."/>
            <person name="Pierre F."/>
            <person name="Priest M."/>
            <person name="Raghuraman S."/>
            <person name="Rege F."/>
            <person name="Reyes R."/>
            <person name="Rise C."/>
            <person name="Rogov P."/>
            <person name="Ross K."/>
            <person name="Ryan E."/>
            <person name="Settipalli S."/>
            <person name="Shea T."/>
            <person name="Sherpa N."/>
            <person name="Shi L."/>
            <person name="Shih D."/>
            <person name="Sparrow T."/>
            <person name="Spaulding J."/>
            <person name="Stalker J."/>
            <person name="Stange-Thomann N."/>
            <person name="Stavropoulos S."/>
            <person name="Stone C."/>
            <person name="Strader C."/>
            <person name="Tesfaye S."/>
            <person name="Thomson T."/>
            <person name="Thoulutsang Y."/>
            <person name="Thoulutsang D."/>
            <person name="Topham K."/>
            <person name="Topping I."/>
            <person name="Tsamla T."/>
            <person name="Vassiliev H."/>
            <person name="Vo A."/>
            <person name="Wangchuk T."/>
            <person name="Wangdi T."/>
            <person name="Weiand M."/>
            <person name="Wilkinson J."/>
            <person name="Wilson A."/>
            <person name="Yadav S."/>
            <person name="Young G."/>
            <person name="Yu Q."/>
            <person name="Zembek L."/>
            <person name="Zhong D."/>
            <person name="Zimmer A."/>
            <person name="Zwirko Z."/>
            <person name="Jaffe D.B."/>
            <person name="Alvarez P."/>
            <person name="Brockman W."/>
            <person name="Butler J."/>
            <person name="Chin C."/>
            <person name="Gnerre S."/>
            <person name="Grabherr M."/>
            <person name="Kleber M."/>
            <person name="Mauceli E."/>
            <person name="MacCallum I."/>
        </authorList>
    </citation>
    <scope>NUCLEOTIDE SEQUENCE [LARGE SCALE GENOMIC DNA]</scope>
    <source>
        <strain evidence="2">Tucson 14030-0811.24</strain>
    </source>
</reference>
<evidence type="ECO:0000313" key="2">
    <source>
        <dbReference type="Proteomes" id="UP000007798"/>
    </source>
</evidence>
<protein>
    <submittedName>
        <fullName evidence="1">Uncharacterized protein</fullName>
    </submittedName>
</protein>
<dbReference type="HOGENOM" id="CLU_2252851_0_0_1"/>
<dbReference type="InParanoid" id="B4MYA8"/>
<dbReference type="EMBL" id="CH963894">
    <property type="protein sequence ID" value="EDW77097.2"/>
    <property type="molecule type" value="Genomic_DNA"/>
</dbReference>
<dbReference type="OrthoDB" id="6019271at2759"/>
<sequence>MCCSGEKFNPFYVGPYPECACGVCPYGCYSGFTRCGWDGGNGPFGNWLRTFQITVLKIDMNDELIGTKLKQEMAKRGKVEKLLVYK</sequence>
<name>B4MYA8_DROWI</name>
<gene>
    <name evidence="1" type="primary">Dwil\GK19420</name>
    <name evidence="1" type="ORF">Dwil_GK19420</name>
</gene>
<proteinExistence type="predicted"/>
<accession>B4MYA8</accession>
<keyword evidence="2" id="KW-1185">Reference proteome</keyword>
<dbReference type="Proteomes" id="UP000007798">
    <property type="component" value="Unassembled WGS sequence"/>
</dbReference>